<evidence type="ECO:0000313" key="3">
    <source>
        <dbReference type="RefSeq" id="XP_013789755.2"/>
    </source>
</evidence>
<protein>
    <submittedName>
        <fullName evidence="3">Uncharacterized protein LOC106473617</fullName>
    </submittedName>
</protein>
<evidence type="ECO:0000256" key="1">
    <source>
        <dbReference type="SAM" id="MobiDB-lite"/>
    </source>
</evidence>
<proteinExistence type="predicted"/>
<feature type="region of interest" description="Disordered" evidence="1">
    <location>
        <begin position="93"/>
        <end position="123"/>
    </location>
</feature>
<reference evidence="3" key="1">
    <citation type="submission" date="2025-08" db="UniProtKB">
        <authorList>
            <consortium name="RefSeq"/>
        </authorList>
    </citation>
    <scope>IDENTIFICATION</scope>
    <source>
        <tissue evidence="3">Muscle</tissue>
    </source>
</reference>
<feature type="compositionally biased region" description="Polar residues" evidence="1">
    <location>
        <begin position="94"/>
        <end position="105"/>
    </location>
</feature>
<accession>A0ABM1BW04</accession>
<sequence>MANEDIPQLREVRAKDRTIQQLEKELNLHCGQRIFEKNEPVEQLLQLLKEASNDTNCSLQGNVGEEEDNDITAVNAHPLSNRKAFPLVERGKNVTLTQAQKSTAPKGSIPKTKHPGSKKSTRDTMYKRLYSEHLQLQRAFSLLRHLVAESQGIQGTAKVLSWAEEKQKLENKADGLNGR</sequence>
<organism evidence="2 3">
    <name type="scientific">Limulus polyphemus</name>
    <name type="common">Atlantic horseshoe crab</name>
    <dbReference type="NCBI Taxonomy" id="6850"/>
    <lineage>
        <taxon>Eukaryota</taxon>
        <taxon>Metazoa</taxon>
        <taxon>Ecdysozoa</taxon>
        <taxon>Arthropoda</taxon>
        <taxon>Chelicerata</taxon>
        <taxon>Merostomata</taxon>
        <taxon>Xiphosura</taxon>
        <taxon>Limulidae</taxon>
        <taxon>Limulus</taxon>
    </lineage>
</organism>
<dbReference type="GeneID" id="106473617"/>
<dbReference type="RefSeq" id="XP_013789755.2">
    <property type="nucleotide sequence ID" value="XM_013934301.2"/>
</dbReference>
<feature type="non-terminal residue" evidence="3">
    <location>
        <position position="179"/>
    </location>
</feature>
<evidence type="ECO:0000313" key="2">
    <source>
        <dbReference type="Proteomes" id="UP000694941"/>
    </source>
</evidence>
<dbReference type="Proteomes" id="UP000694941">
    <property type="component" value="Unplaced"/>
</dbReference>
<keyword evidence="2" id="KW-1185">Reference proteome</keyword>
<name>A0ABM1BW04_LIMPO</name>
<gene>
    <name evidence="3" type="primary">LOC106473617</name>
</gene>